<accession>A0AA41SCW3</accession>
<dbReference type="EMBL" id="JAJJMA010121129">
    <property type="protein sequence ID" value="MCL7032228.1"/>
    <property type="molecule type" value="Genomic_DNA"/>
</dbReference>
<name>A0AA41SCW3_PAPNU</name>
<proteinExistence type="predicted"/>
<protein>
    <submittedName>
        <fullName evidence="1">Uncharacterized protein</fullName>
    </submittedName>
</protein>
<dbReference type="AlphaFoldDB" id="A0AA41SCW3"/>
<organism evidence="1 2">
    <name type="scientific">Papaver nudicaule</name>
    <name type="common">Iceland poppy</name>
    <dbReference type="NCBI Taxonomy" id="74823"/>
    <lineage>
        <taxon>Eukaryota</taxon>
        <taxon>Viridiplantae</taxon>
        <taxon>Streptophyta</taxon>
        <taxon>Embryophyta</taxon>
        <taxon>Tracheophyta</taxon>
        <taxon>Spermatophyta</taxon>
        <taxon>Magnoliopsida</taxon>
        <taxon>Ranunculales</taxon>
        <taxon>Papaveraceae</taxon>
        <taxon>Papaveroideae</taxon>
        <taxon>Papaver</taxon>
    </lineage>
</organism>
<gene>
    <name evidence="1" type="ORF">MKW94_010820</name>
</gene>
<keyword evidence="2" id="KW-1185">Reference proteome</keyword>
<evidence type="ECO:0000313" key="2">
    <source>
        <dbReference type="Proteomes" id="UP001177140"/>
    </source>
</evidence>
<evidence type="ECO:0000313" key="1">
    <source>
        <dbReference type="EMBL" id="MCL7032228.1"/>
    </source>
</evidence>
<dbReference type="Proteomes" id="UP001177140">
    <property type="component" value="Unassembled WGS sequence"/>
</dbReference>
<comment type="caution">
    <text evidence="1">The sequence shown here is derived from an EMBL/GenBank/DDBJ whole genome shotgun (WGS) entry which is preliminary data.</text>
</comment>
<reference evidence="1" key="1">
    <citation type="submission" date="2022-03" db="EMBL/GenBank/DDBJ databases">
        <title>A functionally conserved STORR gene fusion in Papaver species that diverged 16.8 million years ago.</title>
        <authorList>
            <person name="Catania T."/>
        </authorList>
    </citation>
    <scope>NUCLEOTIDE SEQUENCE</scope>
    <source>
        <strain evidence="1">S-191538</strain>
    </source>
</reference>
<sequence length="82" mass="9391">MGKELDAILDHGDAQPAASSIGDNGYVSYLKQVICPIYETMPKIHNLLFNFVYQNITHKYMNTCMRQRTFSGDMKYKLPSLN</sequence>